<keyword evidence="5" id="KW-0732">Signal</keyword>
<evidence type="ECO:0000256" key="9">
    <source>
        <dbReference type="ARBA" id="ARBA00058004"/>
    </source>
</evidence>
<keyword evidence="7" id="KW-0902">Two-component regulatory system</keyword>
<evidence type="ECO:0000256" key="7">
    <source>
        <dbReference type="ARBA" id="ARBA00023012"/>
    </source>
</evidence>
<reference evidence="13 14" key="1">
    <citation type="submission" date="2020-07" db="EMBL/GenBank/DDBJ databases">
        <title>Taxonomic revisions and descriptions of new bacterial species based on genomic comparisons in the high-G+C-content subgroup of the family Alcaligenaceae.</title>
        <authorList>
            <person name="Szabo A."/>
            <person name="Felfoldi T."/>
        </authorList>
    </citation>
    <scope>NUCLEOTIDE SEQUENCE [LARGE SCALE GENOMIC DNA]</scope>
    <source>
        <strain evidence="13 14">LMG 24012</strain>
    </source>
</reference>
<keyword evidence="4" id="KW-0808">Transferase</keyword>
<dbReference type="Gene3D" id="3.30.565.10">
    <property type="entry name" value="Histidine kinase-like ATPase, C-terminal domain"/>
    <property type="match status" value="1"/>
</dbReference>
<comment type="caution">
    <text evidence="13">The sequence shown here is derived from an EMBL/GenBank/DDBJ whole genome shotgun (WGS) entry which is preliminary data.</text>
</comment>
<dbReference type="AlphaFoldDB" id="A0A853FV92"/>
<evidence type="ECO:0000256" key="10">
    <source>
        <dbReference type="ARBA" id="ARBA00070152"/>
    </source>
</evidence>
<evidence type="ECO:0000256" key="5">
    <source>
        <dbReference type="ARBA" id="ARBA00022729"/>
    </source>
</evidence>
<comment type="catalytic activity">
    <reaction evidence="1">
        <text>ATP + protein L-histidine = ADP + protein N-phospho-L-histidine.</text>
        <dbReference type="EC" id="2.7.13.3"/>
    </reaction>
</comment>
<dbReference type="Pfam" id="PF00512">
    <property type="entry name" value="HisKA"/>
    <property type="match status" value="1"/>
</dbReference>
<keyword evidence="3" id="KW-0597">Phosphoprotein</keyword>
<keyword evidence="11" id="KW-0812">Transmembrane</keyword>
<dbReference type="Gene3D" id="3.30.450.20">
    <property type="entry name" value="PAS domain"/>
    <property type="match status" value="2"/>
</dbReference>
<evidence type="ECO:0000256" key="6">
    <source>
        <dbReference type="ARBA" id="ARBA00022777"/>
    </source>
</evidence>
<protein>
    <recommendedName>
        <fullName evidence="10">Virulence sensor protein BvgS</fullName>
        <ecNumber evidence="2">2.7.13.3</ecNumber>
    </recommendedName>
</protein>
<evidence type="ECO:0000256" key="3">
    <source>
        <dbReference type="ARBA" id="ARBA00022553"/>
    </source>
</evidence>
<dbReference type="InterPro" id="IPR003594">
    <property type="entry name" value="HATPase_dom"/>
</dbReference>
<dbReference type="EMBL" id="JACCEM010000002">
    <property type="protein sequence ID" value="NYT48698.1"/>
    <property type="molecule type" value="Genomic_DNA"/>
</dbReference>
<keyword evidence="11" id="KW-0472">Membrane</keyword>
<dbReference type="PRINTS" id="PR00344">
    <property type="entry name" value="BCTRLSENSOR"/>
</dbReference>
<dbReference type="SUPFAM" id="SSF47384">
    <property type="entry name" value="Homodimeric domain of signal transducing histidine kinase"/>
    <property type="match status" value="1"/>
</dbReference>
<name>A0A853FV92_9BURK</name>
<evidence type="ECO:0000313" key="14">
    <source>
        <dbReference type="Proteomes" id="UP000559809"/>
    </source>
</evidence>
<keyword evidence="11" id="KW-1133">Transmembrane helix</keyword>
<dbReference type="InterPro" id="IPR005467">
    <property type="entry name" value="His_kinase_dom"/>
</dbReference>
<dbReference type="EC" id="2.7.13.3" evidence="2"/>
<keyword evidence="6" id="KW-0418">Kinase</keyword>
<dbReference type="PANTHER" id="PTHR43047">
    <property type="entry name" value="TWO-COMPONENT HISTIDINE PROTEIN KINASE"/>
    <property type="match status" value="1"/>
</dbReference>
<sequence>MPLTKRKRTTTIRAMAVAGLIAALMWTSVMYLLQQAENMQREAVERNLSSVTQAIVAHSNRTLQWIDHAALLIRQRYLLEGESLDLNELVNSRDFSEPLFVLLSIADSRGALISSSQPYTKGLDLSDREHIKEHFTRKNDFLFPGRPVIGRVSGKPSIQFTRKILNTNGTLAGIVVVSVDPYYFTATYQSLNLGEGGRVELFRSDGLALVRHQDHQDAVGVDISGTDLFKHAQTTDGGIFHLTDEKGKETLWAYSELEGKELHVAVAMDLDEQMLPITHLRVRILIMAVLLSMTIFGLAWAVVKYIFVIEKNRLQAIEANQKKSGFLSNVSHELRTPLNGILGYTELLLLNEKDKERGEFLRVIYDSGAHLLSLVDSLLALSRIERGLVPLQLRREALHSLLSGVVQIHMRSAHTKGVSLSLHVARNVPAYIFCDRVKLTQILHNLIRNAVKFTDRGSIIVSVECRNDELVIAVQDTGRGIERECQEHLFDTFFQIKHGDAQGDEGFGLGLPIVKQLTDLMEGRVRVESYLGKGTTFTLHLPLRAAPAPAEEPTAQKAA</sequence>
<accession>A0A853FV92</accession>
<dbReference type="Gene3D" id="1.10.287.130">
    <property type="match status" value="1"/>
</dbReference>
<dbReference type="InterPro" id="IPR003661">
    <property type="entry name" value="HisK_dim/P_dom"/>
</dbReference>
<evidence type="ECO:0000256" key="1">
    <source>
        <dbReference type="ARBA" id="ARBA00000085"/>
    </source>
</evidence>
<dbReference type="FunFam" id="3.30.565.10:FF:000010">
    <property type="entry name" value="Sensor histidine kinase RcsC"/>
    <property type="match status" value="1"/>
</dbReference>
<dbReference type="FunFam" id="1.10.287.130:FF:000001">
    <property type="entry name" value="Two-component sensor histidine kinase"/>
    <property type="match status" value="1"/>
</dbReference>
<evidence type="ECO:0000259" key="12">
    <source>
        <dbReference type="PROSITE" id="PS50109"/>
    </source>
</evidence>
<dbReference type="InterPro" id="IPR036890">
    <property type="entry name" value="HATPase_C_sf"/>
</dbReference>
<keyword evidence="8" id="KW-0843">Virulence</keyword>
<dbReference type="SUPFAM" id="SSF55874">
    <property type="entry name" value="ATPase domain of HSP90 chaperone/DNA topoisomerase II/histidine kinase"/>
    <property type="match status" value="1"/>
</dbReference>
<dbReference type="SMART" id="SM00387">
    <property type="entry name" value="HATPase_c"/>
    <property type="match status" value="1"/>
</dbReference>
<evidence type="ECO:0000256" key="4">
    <source>
        <dbReference type="ARBA" id="ARBA00022679"/>
    </source>
</evidence>
<dbReference type="InterPro" id="IPR004358">
    <property type="entry name" value="Sig_transdc_His_kin-like_C"/>
</dbReference>
<keyword evidence="14" id="KW-1185">Reference proteome</keyword>
<comment type="function">
    <text evidence="9">Member of the two-component regulatory system BvgS/BvgA. Phosphorylates BvgA via a four-step phosphorelay in response to environmental signals.</text>
</comment>
<evidence type="ECO:0000256" key="11">
    <source>
        <dbReference type="SAM" id="Phobius"/>
    </source>
</evidence>
<proteinExistence type="predicted"/>
<dbReference type="Pfam" id="PF22588">
    <property type="entry name" value="dCache_1_like"/>
    <property type="match status" value="1"/>
</dbReference>
<gene>
    <name evidence="13" type="ORF">H0A72_05185</name>
</gene>
<dbReference type="CDD" id="cd12915">
    <property type="entry name" value="PDC2_DGC_like"/>
    <property type="match status" value="1"/>
</dbReference>
<dbReference type="InterPro" id="IPR054327">
    <property type="entry name" value="His-kinase-like_sensor"/>
</dbReference>
<feature type="transmembrane region" description="Helical" evidence="11">
    <location>
        <begin position="12"/>
        <end position="33"/>
    </location>
</feature>
<dbReference type="RefSeq" id="WP_180153976.1">
    <property type="nucleotide sequence ID" value="NZ_JACCEM010000002.1"/>
</dbReference>
<feature type="domain" description="Histidine kinase" evidence="12">
    <location>
        <begin position="329"/>
        <end position="545"/>
    </location>
</feature>
<dbReference type="SMART" id="SM00388">
    <property type="entry name" value="HisKA"/>
    <property type="match status" value="1"/>
</dbReference>
<dbReference type="CDD" id="cd12914">
    <property type="entry name" value="PDC1_DGC_like"/>
    <property type="match status" value="1"/>
</dbReference>
<dbReference type="Pfam" id="PF02518">
    <property type="entry name" value="HATPase_c"/>
    <property type="match status" value="1"/>
</dbReference>
<dbReference type="Proteomes" id="UP000559809">
    <property type="component" value="Unassembled WGS sequence"/>
</dbReference>
<evidence type="ECO:0000313" key="13">
    <source>
        <dbReference type="EMBL" id="NYT48698.1"/>
    </source>
</evidence>
<dbReference type="CDD" id="cd00082">
    <property type="entry name" value="HisKA"/>
    <property type="match status" value="1"/>
</dbReference>
<feature type="transmembrane region" description="Helical" evidence="11">
    <location>
        <begin position="284"/>
        <end position="307"/>
    </location>
</feature>
<evidence type="ECO:0000256" key="2">
    <source>
        <dbReference type="ARBA" id="ARBA00012438"/>
    </source>
</evidence>
<evidence type="ECO:0000256" key="8">
    <source>
        <dbReference type="ARBA" id="ARBA00023026"/>
    </source>
</evidence>
<dbReference type="PROSITE" id="PS50109">
    <property type="entry name" value="HIS_KIN"/>
    <property type="match status" value="1"/>
</dbReference>
<organism evidence="13 14">
    <name type="scientific">Parapusillimonas granuli</name>
    <dbReference type="NCBI Taxonomy" id="380911"/>
    <lineage>
        <taxon>Bacteria</taxon>
        <taxon>Pseudomonadati</taxon>
        <taxon>Pseudomonadota</taxon>
        <taxon>Betaproteobacteria</taxon>
        <taxon>Burkholderiales</taxon>
        <taxon>Alcaligenaceae</taxon>
        <taxon>Parapusillimonas</taxon>
    </lineage>
</organism>
<dbReference type="GO" id="GO:0000155">
    <property type="term" value="F:phosphorelay sensor kinase activity"/>
    <property type="evidence" value="ECO:0007669"/>
    <property type="project" value="InterPro"/>
</dbReference>
<dbReference type="InterPro" id="IPR036097">
    <property type="entry name" value="HisK_dim/P_sf"/>
</dbReference>